<dbReference type="Pfam" id="PF13560">
    <property type="entry name" value="HTH_31"/>
    <property type="match status" value="1"/>
</dbReference>
<gene>
    <name evidence="2" type="ORF">GCM10010324_65940</name>
</gene>
<evidence type="ECO:0000259" key="1">
    <source>
        <dbReference type="PROSITE" id="PS50943"/>
    </source>
</evidence>
<comment type="caution">
    <text evidence="2">The sequence shown here is derived from an EMBL/GenBank/DDBJ whole genome shotgun (WGS) entry which is preliminary data.</text>
</comment>
<evidence type="ECO:0000313" key="3">
    <source>
        <dbReference type="Proteomes" id="UP000659223"/>
    </source>
</evidence>
<accession>A0ABQ2ZDH3</accession>
<proteinExistence type="predicted"/>
<keyword evidence="3" id="KW-1185">Reference proteome</keyword>
<dbReference type="CDD" id="cd00093">
    <property type="entry name" value="HTH_XRE"/>
    <property type="match status" value="1"/>
</dbReference>
<dbReference type="SUPFAM" id="SSF47413">
    <property type="entry name" value="lambda repressor-like DNA-binding domains"/>
    <property type="match status" value="1"/>
</dbReference>
<dbReference type="InterPro" id="IPR043917">
    <property type="entry name" value="DUF5753"/>
</dbReference>
<name>A0ABQ2ZDH3_9ACTN</name>
<feature type="domain" description="HTH cro/C1-type" evidence="1">
    <location>
        <begin position="20"/>
        <end position="50"/>
    </location>
</feature>
<organism evidence="2 3">
    <name type="scientific">Streptomyces hiroshimensis</name>
    <dbReference type="NCBI Taxonomy" id="66424"/>
    <lineage>
        <taxon>Bacteria</taxon>
        <taxon>Bacillati</taxon>
        <taxon>Actinomycetota</taxon>
        <taxon>Actinomycetes</taxon>
        <taxon>Kitasatosporales</taxon>
        <taxon>Streptomycetaceae</taxon>
        <taxon>Streptomyces</taxon>
    </lineage>
</organism>
<dbReference type="Proteomes" id="UP000659223">
    <property type="component" value="Unassembled WGS sequence"/>
</dbReference>
<dbReference type="EMBL" id="BMUT01000022">
    <property type="protein sequence ID" value="GGY09915.1"/>
    <property type="molecule type" value="Genomic_DNA"/>
</dbReference>
<dbReference type="Gene3D" id="1.10.260.40">
    <property type="entry name" value="lambda repressor-like DNA-binding domains"/>
    <property type="match status" value="1"/>
</dbReference>
<dbReference type="Pfam" id="PF19054">
    <property type="entry name" value="DUF5753"/>
    <property type="match status" value="1"/>
</dbReference>
<dbReference type="InterPro" id="IPR010982">
    <property type="entry name" value="Lambda_DNA-bd_dom_sf"/>
</dbReference>
<dbReference type="InterPro" id="IPR001387">
    <property type="entry name" value="Cro/C1-type_HTH"/>
</dbReference>
<dbReference type="SMART" id="SM00530">
    <property type="entry name" value="HTH_XRE"/>
    <property type="match status" value="1"/>
</dbReference>
<dbReference type="PROSITE" id="PS50943">
    <property type="entry name" value="HTH_CROC1"/>
    <property type="match status" value="1"/>
</dbReference>
<sequence>MGEVFLPVNHRYLGNQFMMWRQEAGLSREEVAEAVGYSAEMVRSVEQGRRACPPRMAEIADELFGARGKLKAGLGYLTREKFPARTRDYIRHEAEALSIWSYECALMPGLLQTEEYAQALIGDRCPALDEETVAERVAARMARKHLLTRKPSAEFSFVIYEAALRSPMGGAAVHKRQLLHLLEAGSMRNVALQVLPFSKVVSSALSGSLVILETKDHVRMSLAEGQQMSLLTSDSDEVHVMTERYAKFRMEALNAEDSAQFIQRLVDEL</sequence>
<reference evidence="3" key="1">
    <citation type="journal article" date="2019" name="Int. J. Syst. Evol. Microbiol.">
        <title>The Global Catalogue of Microorganisms (GCM) 10K type strain sequencing project: providing services to taxonomists for standard genome sequencing and annotation.</title>
        <authorList>
            <consortium name="The Broad Institute Genomics Platform"/>
            <consortium name="The Broad Institute Genome Sequencing Center for Infectious Disease"/>
            <person name="Wu L."/>
            <person name="Ma J."/>
        </authorList>
    </citation>
    <scope>NUCLEOTIDE SEQUENCE [LARGE SCALE GENOMIC DNA]</scope>
    <source>
        <strain evidence="3">JCM 4586</strain>
    </source>
</reference>
<evidence type="ECO:0000313" key="2">
    <source>
        <dbReference type="EMBL" id="GGY09915.1"/>
    </source>
</evidence>
<protein>
    <submittedName>
        <fullName evidence="2">Transcriptional regulator</fullName>
    </submittedName>
</protein>
<dbReference type="RefSeq" id="WP_190025437.1">
    <property type="nucleotide sequence ID" value="NZ_BMUT01000022.1"/>
</dbReference>